<evidence type="ECO:0000256" key="3">
    <source>
        <dbReference type="ARBA" id="ARBA00022692"/>
    </source>
</evidence>
<evidence type="ECO:0000256" key="1">
    <source>
        <dbReference type="ARBA" id="ARBA00004141"/>
    </source>
</evidence>
<reference evidence="8 9" key="1">
    <citation type="journal article" date="2016" name="Mol. Biol. Evol.">
        <title>Comparative Genomics of Early-Diverging Mushroom-Forming Fungi Provides Insights into the Origins of Lignocellulose Decay Capabilities.</title>
        <authorList>
            <person name="Nagy L.G."/>
            <person name="Riley R."/>
            <person name="Tritt A."/>
            <person name="Adam C."/>
            <person name="Daum C."/>
            <person name="Floudas D."/>
            <person name="Sun H."/>
            <person name="Yadav J.S."/>
            <person name="Pangilinan J."/>
            <person name="Larsson K.H."/>
            <person name="Matsuura K."/>
            <person name="Barry K."/>
            <person name="Labutti K."/>
            <person name="Kuo R."/>
            <person name="Ohm R.A."/>
            <person name="Bhattacharya S.S."/>
            <person name="Shirouzu T."/>
            <person name="Yoshinaga Y."/>
            <person name="Martin F.M."/>
            <person name="Grigoriev I.V."/>
            <person name="Hibbett D.S."/>
        </authorList>
    </citation>
    <scope>NUCLEOTIDE SEQUENCE [LARGE SCALE GENOMIC DNA]</scope>
    <source>
        <strain evidence="8 9">CBS 109695</strain>
    </source>
</reference>
<keyword evidence="2" id="KW-0813">Transport</keyword>
<evidence type="ECO:0000256" key="6">
    <source>
        <dbReference type="SAM" id="Phobius"/>
    </source>
</evidence>
<keyword evidence="9" id="KW-1185">Reference proteome</keyword>
<dbReference type="InterPro" id="IPR001958">
    <property type="entry name" value="Tet-R_TetA/multi-R_MdtG-like"/>
</dbReference>
<keyword evidence="3 6" id="KW-0812">Transmembrane</keyword>
<comment type="subcellular location">
    <subcellularLocation>
        <location evidence="1">Membrane</location>
        <topology evidence="1">Multi-pass membrane protein</topology>
    </subcellularLocation>
</comment>
<evidence type="ECO:0000256" key="4">
    <source>
        <dbReference type="ARBA" id="ARBA00022989"/>
    </source>
</evidence>
<feature type="domain" description="Major facilitator superfamily (MFS) profile" evidence="7">
    <location>
        <begin position="34"/>
        <end position="473"/>
    </location>
</feature>
<name>A0A166G8W6_9AGAM</name>
<dbReference type="InterPro" id="IPR011701">
    <property type="entry name" value="MFS"/>
</dbReference>
<sequence>MSEHTTGLINEIVDEHSTLLTKETKKPTPLPKLQISVLLLCQLAEPLTSQCLLPFITQLVRELDVTGGDEANVGYYAGLIISLFFFTEALVVMQWSRLSDHIGRKPVMATGLLGLSLSMMCFGLSKTFWSVVVSRCLAGALNGNVGVMKSMMAEITDSTNIAQGFALMPMTSSLGSTIGPLIGGTFARPYDRFSLFHSAFWKKYPYFLPCAFSAAFSAGACVVVIFLLKETVARQPRKIDRHSSAIEPNTESAESAEQIAHEAPVPLRGLLTRPVLLSVSVYGLLAMIEMAMRALFPLFYSSAIEYGGLGLSPTTIGIILGSFGLAGSLFQLVFFSKIIARWGVKRLLMTAMTAFVPLFAMFPLIHYMAWRWGMVPIVWAGIVLQIMIAIVMDMSFGCIYIYMSAAAPNRRSLGATNGIAQTVASIVRVIGPAASTSLFAASAKHNLLGGYAVYLILTVLSGLSLFVVARMPKQPWARA</sequence>
<gene>
    <name evidence="8" type="ORF">FIBSPDRAFT_1046758</name>
</gene>
<dbReference type="Gene3D" id="1.20.1250.20">
    <property type="entry name" value="MFS general substrate transporter like domains"/>
    <property type="match status" value="1"/>
</dbReference>
<keyword evidence="4 6" id="KW-1133">Transmembrane helix</keyword>
<dbReference type="OrthoDB" id="419616at2759"/>
<dbReference type="InterPro" id="IPR020846">
    <property type="entry name" value="MFS_dom"/>
</dbReference>
<evidence type="ECO:0000313" key="8">
    <source>
        <dbReference type="EMBL" id="KZP17587.1"/>
    </source>
</evidence>
<feature type="transmembrane region" description="Helical" evidence="6">
    <location>
        <begin position="107"/>
        <end position="125"/>
    </location>
</feature>
<dbReference type="GO" id="GO:0016020">
    <property type="term" value="C:membrane"/>
    <property type="evidence" value="ECO:0007669"/>
    <property type="project" value="UniProtKB-SubCell"/>
</dbReference>
<dbReference type="InterPro" id="IPR036259">
    <property type="entry name" value="MFS_trans_sf"/>
</dbReference>
<dbReference type="CDD" id="cd17330">
    <property type="entry name" value="MFS_SLC46_TetA_like"/>
    <property type="match status" value="1"/>
</dbReference>
<feature type="transmembrane region" description="Helical" evidence="6">
    <location>
        <begin position="448"/>
        <end position="469"/>
    </location>
</feature>
<organism evidence="8 9">
    <name type="scientific">Athelia psychrophila</name>
    <dbReference type="NCBI Taxonomy" id="1759441"/>
    <lineage>
        <taxon>Eukaryota</taxon>
        <taxon>Fungi</taxon>
        <taxon>Dikarya</taxon>
        <taxon>Basidiomycota</taxon>
        <taxon>Agaricomycotina</taxon>
        <taxon>Agaricomycetes</taxon>
        <taxon>Agaricomycetidae</taxon>
        <taxon>Atheliales</taxon>
        <taxon>Atheliaceae</taxon>
        <taxon>Athelia</taxon>
    </lineage>
</organism>
<feature type="transmembrane region" description="Helical" evidence="6">
    <location>
        <begin position="73"/>
        <end position="95"/>
    </location>
</feature>
<dbReference type="Pfam" id="PF07690">
    <property type="entry name" value="MFS_1"/>
    <property type="match status" value="1"/>
</dbReference>
<keyword evidence="5 6" id="KW-0472">Membrane</keyword>
<evidence type="ECO:0000259" key="7">
    <source>
        <dbReference type="PROSITE" id="PS50850"/>
    </source>
</evidence>
<feature type="transmembrane region" description="Helical" evidence="6">
    <location>
        <begin position="377"/>
        <end position="402"/>
    </location>
</feature>
<dbReference type="PROSITE" id="PS50850">
    <property type="entry name" value="MFS"/>
    <property type="match status" value="1"/>
</dbReference>
<accession>A0A166G8W6</accession>
<feature type="transmembrane region" description="Helical" evidence="6">
    <location>
        <begin position="316"/>
        <end position="335"/>
    </location>
</feature>
<protein>
    <submittedName>
        <fullName evidence="8">MFS general substrate transporter</fullName>
    </submittedName>
</protein>
<dbReference type="Proteomes" id="UP000076532">
    <property type="component" value="Unassembled WGS sequence"/>
</dbReference>
<dbReference type="SUPFAM" id="SSF103473">
    <property type="entry name" value="MFS general substrate transporter"/>
    <property type="match status" value="1"/>
</dbReference>
<dbReference type="PANTHER" id="PTHR23504">
    <property type="entry name" value="MAJOR FACILITATOR SUPERFAMILY DOMAIN-CONTAINING PROTEIN 10"/>
    <property type="match status" value="1"/>
</dbReference>
<dbReference type="AlphaFoldDB" id="A0A166G8W6"/>
<dbReference type="EMBL" id="KV417581">
    <property type="protein sequence ID" value="KZP17587.1"/>
    <property type="molecule type" value="Genomic_DNA"/>
</dbReference>
<proteinExistence type="predicted"/>
<dbReference type="GO" id="GO:0022857">
    <property type="term" value="F:transmembrane transporter activity"/>
    <property type="evidence" value="ECO:0007669"/>
    <property type="project" value="InterPro"/>
</dbReference>
<feature type="transmembrane region" description="Helical" evidence="6">
    <location>
        <begin position="206"/>
        <end position="228"/>
    </location>
</feature>
<evidence type="ECO:0000256" key="2">
    <source>
        <dbReference type="ARBA" id="ARBA00022448"/>
    </source>
</evidence>
<dbReference type="PANTHER" id="PTHR23504:SF15">
    <property type="entry name" value="MAJOR FACILITATOR SUPERFAMILY (MFS) PROFILE DOMAIN-CONTAINING PROTEIN"/>
    <property type="match status" value="1"/>
</dbReference>
<dbReference type="PRINTS" id="PR01035">
    <property type="entry name" value="TCRTETA"/>
</dbReference>
<evidence type="ECO:0000256" key="5">
    <source>
        <dbReference type="ARBA" id="ARBA00023136"/>
    </source>
</evidence>
<feature type="transmembrane region" description="Helical" evidence="6">
    <location>
        <begin position="347"/>
        <end position="365"/>
    </location>
</feature>
<feature type="transmembrane region" description="Helical" evidence="6">
    <location>
        <begin position="275"/>
        <end position="296"/>
    </location>
</feature>
<evidence type="ECO:0000313" key="9">
    <source>
        <dbReference type="Proteomes" id="UP000076532"/>
    </source>
</evidence>